<gene>
    <name evidence="1" type="ORF">TAE01_23260</name>
</gene>
<dbReference type="EMBL" id="BJYX01000011">
    <property type="protein sequence ID" value="GEO30516.1"/>
    <property type="molecule type" value="Genomic_DNA"/>
</dbReference>
<proteinExistence type="predicted"/>
<name>A0A512D227_9MICO</name>
<dbReference type="AlphaFoldDB" id="A0A512D227"/>
<evidence type="ECO:0000313" key="1">
    <source>
        <dbReference type="EMBL" id="GEO30516.1"/>
    </source>
</evidence>
<protein>
    <submittedName>
        <fullName evidence="1">Uncharacterized protein</fullName>
    </submittedName>
</protein>
<evidence type="ECO:0000313" key="2">
    <source>
        <dbReference type="Proteomes" id="UP000321534"/>
    </source>
</evidence>
<organism evidence="1 2">
    <name type="scientific">Terrabacter aerolatus</name>
    <dbReference type="NCBI Taxonomy" id="422442"/>
    <lineage>
        <taxon>Bacteria</taxon>
        <taxon>Bacillati</taxon>
        <taxon>Actinomycetota</taxon>
        <taxon>Actinomycetes</taxon>
        <taxon>Micrococcales</taxon>
        <taxon>Intrasporangiaceae</taxon>
        <taxon>Terrabacter</taxon>
    </lineage>
</organism>
<sequence>MTSDVLDEPQAPAMVPDVVSVRSTRYPAGATPVDGALQDTETLEPPPAAVAVTADGAERVPVDPLPVPPPAVDQAAQAVPDTVMRTVSRRPT</sequence>
<accession>A0A512D227</accession>
<reference evidence="1 2" key="1">
    <citation type="submission" date="2019-07" db="EMBL/GenBank/DDBJ databases">
        <title>Whole genome shotgun sequence of Terrabacter aerolatus NBRC 106305.</title>
        <authorList>
            <person name="Hosoyama A."/>
            <person name="Uohara A."/>
            <person name="Ohji S."/>
            <person name="Ichikawa N."/>
        </authorList>
    </citation>
    <scope>NUCLEOTIDE SEQUENCE [LARGE SCALE GENOMIC DNA]</scope>
    <source>
        <strain evidence="1 2">NBRC 106305</strain>
    </source>
</reference>
<dbReference type="Proteomes" id="UP000321534">
    <property type="component" value="Unassembled WGS sequence"/>
</dbReference>
<comment type="caution">
    <text evidence="1">The sequence shown here is derived from an EMBL/GenBank/DDBJ whole genome shotgun (WGS) entry which is preliminary data.</text>
</comment>
<keyword evidence="2" id="KW-1185">Reference proteome</keyword>